<reference evidence="2 3" key="1">
    <citation type="journal article" date="2012" name="J. Bacteriol.">
        <title>Complete genome sequence of Rickettsia slovaca, the agent of tick-borne lymphadenitis.</title>
        <authorList>
            <person name="Fournier P.E."/>
            <person name="El Karkouri K."/>
            <person name="Robert C."/>
            <person name="Medigue C."/>
            <person name="Raoult D."/>
        </authorList>
    </citation>
    <scope>NUCLEOTIDE SEQUENCE [LARGE SCALE GENOMIC DNA]</scope>
    <source>
        <strain evidence="2 3">13-B</strain>
    </source>
</reference>
<proteinExistence type="predicted"/>
<dbReference type="PROSITE" id="PS50297">
    <property type="entry name" value="ANK_REP_REGION"/>
    <property type="match status" value="1"/>
</dbReference>
<dbReference type="PROSITE" id="PS50088">
    <property type="entry name" value="ANK_REPEAT"/>
    <property type="match status" value="1"/>
</dbReference>
<gene>
    <name evidence="2" type="ordered locus">Rsl_334</name>
</gene>
<name>A0ABN4A6X9_RICS1</name>
<keyword evidence="1" id="KW-0040">ANK repeat</keyword>
<feature type="repeat" description="ANK" evidence="1">
    <location>
        <begin position="1"/>
        <end position="31"/>
    </location>
</feature>
<evidence type="ECO:0000313" key="3">
    <source>
        <dbReference type="Proteomes" id="UP000005443"/>
    </source>
</evidence>
<organism evidence="2 3">
    <name type="scientific">Rickettsia slovaca (strain 13-B)</name>
    <dbReference type="NCBI Taxonomy" id="941638"/>
    <lineage>
        <taxon>Bacteria</taxon>
        <taxon>Pseudomonadati</taxon>
        <taxon>Pseudomonadota</taxon>
        <taxon>Alphaproteobacteria</taxon>
        <taxon>Rickettsiales</taxon>
        <taxon>Rickettsiaceae</taxon>
        <taxon>Rickettsieae</taxon>
        <taxon>Rickettsia</taxon>
        <taxon>spotted fever group</taxon>
    </lineage>
</organism>
<dbReference type="EMBL" id="CP002428">
    <property type="protein sequence ID" value="AEV91936.1"/>
    <property type="molecule type" value="Genomic_DNA"/>
</dbReference>
<evidence type="ECO:0000256" key="1">
    <source>
        <dbReference type="PROSITE-ProRule" id="PRU00023"/>
    </source>
</evidence>
<keyword evidence="3" id="KW-1185">Reference proteome</keyword>
<dbReference type="SUPFAM" id="SSF48403">
    <property type="entry name" value="Ankyrin repeat"/>
    <property type="match status" value="1"/>
</dbReference>
<sequence length="44" mass="4920">MTVFHTALTAQHFDMAAFLIENGADPNYVTGDNMTYLEICTSYT</sequence>
<dbReference type="Gene3D" id="1.25.40.20">
    <property type="entry name" value="Ankyrin repeat-containing domain"/>
    <property type="match status" value="1"/>
</dbReference>
<dbReference type="Pfam" id="PF13637">
    <property type="entry name" value="Ank_4"/>
    <property type="match status" value="1"/>
</dbReference>
<dbReference type="InterPro" id="IPR002110">
    <property type="entry name" value="Ankyrin_rpt"/>
</dbReference>
<accession>A0ABN4A6X9</accession>
<dbReference type="Proteomes" id="UP000005443">
    <property type="component" value="Chromosome"/>
</dbReference>
<dbReference type="InterPro" id="IPR036770">
    <property type="entry name" value="Ankyrin_rpt-contain_sf"/>
</dbReference>
<evidence type="ECO:0000313" key="2">
    <source>
        <dbReference type="EMBL" id="AEV91936.1"/>
    </source>
</evidence>
<protein>
    <submittedName>
        <fullName evidence="2">Ankyrin repeat protein</fullName>
    </submittedName>
</protein>